<proteinExistence type="predicted"/>
<dbReference type="GO" id="GO:0003743">
    <property type="term" value="F:translation initiation factor activity"/>
    <property type="evidence" value="ECO:0007669"/>
    <property type="project" value="UniProtKB-KW"/>
</dbReference>
<dbReference type="KEGG" id="apln:108737660"/>
<dbReference type="GeneID" id="108737660"/>
<organism evidence="3 4">
    <name type="scientific">Agrilus planipennis</name>
    <name type="common">Emerald ash borer</name>
    <name type="synonym">Agrilus marcopoli</name>
    <dbReference type="NCBI Taxonomy" id="224129"/>
    <lineage>
        <taxon>Eukaryota</taxon>
        <taxon>Metazoa</taxon>
        <taxon>Ecdysozoa</taxon>
        <taxon>Arthropoda</taxon>
        <taxon>Hexapoda</taxon>
        <taxon>Insecta</taxon>
        <taxon>Pterygota</taxon>
        <taxon>Neoptera</taxon>
        <taxon>Endopterygota</taxon>
        <taxon>Coleoptera</taxon>
        <taxon>Polyphaga</taxon>
        <taxon>Elateriformia</taxon>
        <taxon>Buprestoidea</taxon>
        <taxon>Buprestidae</taxon>
        <taxon>Agrilinae</taxon>
        <taxon>Agrilus</taxon>
    </lineage>
</organism>
<dbReference type="AlphaFoldDB" id="A0A7F5REL9"/>
<keyword evidence="3" id="KW-1185">Reference proteome</keyword>
<dbReference type="Pfam" id="PF10505">
    <property type="entry name" value="NARG2_C"/>
    <property type="match status" value="1"/>
</dbReference>
<feature type="domain" description="Little elongation complex subunit 2 C-terminal" evidence="2">
    <location>
        <begin position="157"/>
        <end position="372"/>
    </location>
</feature>
<dbReference type="InParanoid" id="A0A7F5REL9"/>
<feature type="compositionally biased region" description="Basic residues" evidence="1">
    <location>
        <begin position="382"/>
        <end position="396"/>
    </location>
</feature>
<feature type="region of interest" description="Disordered" evidence="1">
    <location>
        <begin position="370"/>
        <end position="396"/>
    </location>
</feature>
<evidence type="ECO:0000313" key="4">
    <source>
        <dbReference type="RefSeq" id="XP_025834380.1"/>
    </source>
</evidence>
<dbReference type="OrthoDB" id="6288737at2759"/>
<evidence type="ECO:0000259" key="2">
    <source>
        <dbReference type="Pfam" id="PF10505"/>
    </source>
</evidence>
<name>A0A7F5REL9_AGRPL</name>
<dbReference type="RefSeq" id="XP_025834380.1">
    <property type="nucleotide sequence ID" value="XM_025978595.1"/>
</dbReference>
<evidence type="ECO:0000256" key="1">
    <source>
        <dbReference type="SAM" id="MobiDB-lite"/>
    </source>
</evidence>
<sequence>MIKSKCFLNINFSDEDTMFTLNSKLPVSQDRNISKLAQHNAFQLVISSSALKRLMDCDNWNYDWDIPVIIKTERGKKIVFVDKTLPQKAPTVRQLNEKLYKNGLKANFCYFKMLSFEHIEEIIPDPTSHETKELSDVINFDERDDKEEISNIKMNLSRHNVSYRIWSFKPKLKDNLPKRDELELRILIRCKLDACEKLENNTLQPVVVAPKLEYQLGYGAEEPTKSELSNLWTSLFFRPYSNLHRVRLNPANGEVILTEACSLQTVNLEAMHFHKNKPSLGLHVVYRICQELVQQEIGAYILHHTPKEGAFVSLLKAVEINKGEPRIGVYDLHTEYKVINCEPVHKHPWRPIDPNFILPIHTAFKRMPGMFIPRDKKDPVKAKRKKKSKSLRNKKR</sequence>
<reference evidence="4" key="1">
    <citation type="submission" date="2025-08" db="UniProtKB">
        <authorList>
            <consortium name="RefSeq"/>
        </authorList>
    </citation>
    <scope>IDENTIFICATION</scope>
    <source>
        <tissue evidence="4">Entire body</tissue>
    </source>
</reference>
<dbReference type="GO" id="GO:0008023">
    <property type="term" value="C:transcription elongation factor complex"/>
    <property type="evidence" value="ECO:0007669"/>
    <property type="project" value="InterPro"/>
</dbReference>
<dbReference type="PANTHER" id="PTHR14633">
    <property type="entry name" value="LITTLE ELONGATION COMPLEX SUBUNIT 2"/>
    <property type="match status" value="1"/>
</dbReference>
<dbReference type="PANTHER" id="PTHR14633:SF3">
    <property type="entry name" value="LITTLE ELONGATION COMPLEX SUBUNIT 2"/>
    <property type="match status" value="1"/>
</dbReference>
<dbReference type="GO" id="GO:0005852">
    <property type="term" value="C:eukaryotic translation initiation factor 3 complex"/>
    <property type="evidence" value="ECO:0007669"/>
    <property type="project" value="InterPro"/>
</dbReference>
<dbReference type="GO" id="GO:0042796">
    <property type="term" value="P:snRNA transcription by RNA polymerase III"/>
    <property type="evidence" value="ECO:0007669"/>
    <property type="project" value="TreeGrafter"/>
</dbReference>
<dbReference type="GO" id="GO:0045945">
    <property type="term" value="P:positive regulation of transcription by RNA polymerase III"/>
    <property type="evidence" value="ECO:0007669"/>
    <property type="project" value="TreeGrafter"/>
</dbReference>
<dbReference type="GO" id="GO:0042795">
    <property type="term" value="P:snRNA transcription by RNA polymerase II"/>
    <property type="evidence" value="ECO:0007669"/>
    <property type="project" value="TreeGrafter"/>
</dbReference>
<accession>A0A7F5REL9</accession>
<dbReference type="InterPro" id="IPR019535">
    <property type="entry name" value="ICE2_C"/>
</dbReference>
<dbReference type="Proteomes" id="UP000192223">
    <property type="component" value="Unplaced"/>
</dbReference>
<protein>
    <submittedName>
        <fullName evidence="4">Uncharacterized protein LOC108737660 isoform X1</fullName>
    </submittedName>
</protein>
<gene>
    <name evidence="4" type="primary">LOC108737660</name>
</gene>
<evidence type="ECO:0000313" key="3">
    <source>
        <dbReference type="Proteomes" id="UP000192223"/>
    </source>
</evidence>
<dbReference type="GO" id="GO:0003723">
    <property type="term" value="F:RNA binding"/>
    <property type="evidence" value="ECO:0007669"/>
    <property type="project" value="UniProtKB-KW"/>
</dbReference>